<sequence length="38" mass="3951">MKQATLLAALAVLLAACGTIDGVGRDISNASRTVESWF</sequence>
<organism evidence="1 2">
    <name type="scientific">Salipiger profundus</name>
    <dbReference type="NCBI Taxonomy" id="1229727"/>
    <lineage>
        <taxon>Bacteria</taxon>
        <taxon>Pseudomonadati</taxon>
        <taxon>Pseudomonadota</taxon>
        <taxon>Alphaproteobacteria</taxon>
        <taxon>Rhodobacterales</taxon>
        <taxon>Roseobacteraceae</taxon>
        <taxon>Salipiger</taxon>
    </lineage>
</organism>
<accession>A0A1U7D7U2</accession>
<gene>
    <name evidence="1" type="ORF">Ga0080559_TMP3397</name>
</gene>
<dbReference type="EMBL" id="CP014796">
    <property type="protein sequence ID" value="APX24193.1"/>
    <property type="molecule type" value="Genomic_DNA"/>
</dbReference>
<name>A0A1U7D7U2_9RHOB</name>
<evidence type="ECO:0008006" key="3">
    <source>
        <dbReference type="Google" id="ProtNLM"/>
    </source>
</evidence>
<dbReference type="PROSITE" id="PS51257">
    <property type="entry name" value="PROKAR_LIPOPROTEIN"/>
    <property type="match status" value="1"/>
</dbReference>
<dbReference type="Proteomes" id="UP000186559">
    <property type="component" value="Chromosome"/>
</dbReference>
<reference evidence="1 2" key="1">
    <citation type="submission" date="2016-03" db="EMBL/GenBank/DDBJ databases">
        <title>Deep-sea bacteria in the southern Pacific.</title>
        <authorList>
            <person name="Tang K."/>
        </authorList>
    </citation>
    <scope>NUCLEOTIDE SEQUENCE [LARGE SCALE GENOMIC DNA]</scope>
    <source>
        <strain evidence="1 2">JLT2016</strain>
    </source>
</reference>
<evidence type="ECO:0000313" key="2">
    <source>
        <dbReference type="Proteomes" id="UP000186559"/>
    </source>
</evidence>
<protein>
    <recommendedName>
        <fullName evidence="3">Entericidin EcnA/B family protein</fullName>
    </recommendedName>
</protein>
<dbReference type="STRING" id="1229727.Ga0080559_TMP3397"/>
<evidence type="ECO:0000313" key="1">
    <source>
        <dbReference type="EMBL" id="APX24193.1"/>
    </source>
</evidence>
<keyword evidence="2" id="KW-1185">Reference proteome</keyword>
<dbReference type="RefSeq" id="WP_076624120.1">
    <property type="nucleotide sequence ID" value="NZ_BMEW01000001.1"/>
</dbReference>
<dbReference type="KEGG" id="tpro:Ga0080559_TMP3397"/>
<dbReference type="AlphaFoldDB" id="A0A1U7D7U2"/>
<proteinExistence type="predicted"/>